<evidence type="ECO:0000256" key="4">
    <source>
        <dbReference type="ARBA" id="ARBA00022842"/>
    </source>
</evidence>
<dbReference type="Pfam" id="PF00702">
    <property type="entry name" value="Hydrolase"/>
    <property type="match status" value="1"/>
</dbReference>
<keyword evidence="3" id="KW-0479">Metal-binding</keyword>
<dbReference type="Gene3D" id="3.40.50.1000">
    <property type="entry name" value="HAD superfamily/HAD-like"/>
    <property type="match status" value="1"/>
</dbReference>
<sequence>MRAPGLVIFDCDGVLVDSEPISMRVLTDAIGAVGVPMPLEEVHATFVGTDFATIEREVSRRRGAPVPDGWMDEFYAVRAEVFERELRPIAGARAAVEGVRADGWETCVASQGRPAKMEQTLGLTGLSDLFAAQRIFSATMVERPKPAPDLFLYAARSCGWEPGECVVVEDSLLGIRGARAAGMRVLGYLPAGAPEDAALPLLAAGAEVVRSLDEVPGRVA</sequence>
<evidence type="ECO:0000256" key="1">
    <source>
        <dbReference type="ARBA" id="ARBA00001946"/>
    </source>
</evidence>
<accession>A0A840IHK3</accession>
<dbReference type="InterPro" id="IPR006439">
    <property type="entry name" value="HAD-SF_hydro_IA"/>
</dbReference>
<dbReference type="CDD" id="cd07526">
    <property type="entry name" value="HAD_BPGM_like"/>
    <property type="match status" value="1"/>
</dbReference>
<evidence type="ECO:0000313" key="5">
    <source>
        <dbReference type="EMBL" id="MBB4663428.1"/>
    </source>
</evidence>
<dbReference type="InterPro" id="IPR023198">
    <property type="entry name" value="PGP-like_dom2"/>
</dbReference>
<evidence type="ECO:0000313" key="6">
    <source>
        <dbReference type="Proteomes" id="UP000585272"/>
    </source>
</evidence>
<keyword evidence="6" id="KW-1185">Reference proteome</keyword>
<dbReference type="Gene3D" id="1.10.150.240">
    <property type="entry name" value="Putative phosphatase, domain 2"/>
    <property type="match status" value="1"/>
</dbReference>
<evidence type="ECO:0000256" key="2">
    <source>
        <dbReference type="ARBA" id="ARBA00006171"/>
    </source>
</evidence>
<dbReference type="SFLD" id="SFLDS00003">
    <property type="entry name" value="Haloacid_Dehalogenase"/>
    <property type="match status" value="1"/>
</dbReference>
<comment type="caution">
    <text evidence="5">The sequence shown here is derived from an EMBL/GenBank/DDBJ whole genome shotgun (WGS) entry which is preliminary data.</text>
</comment>
<name>A0A840IHK3_9ACTN</name>
<dbReference type="SUPFAM" id="SSF56784">
    <property type="entry name" value="HAD-like"/>
    <property type="match status" value="1"/>
</dbReference>
<dbReference type="GO" id="GO:0046872">
    <property type="term" value="F:metal ion binding"/>
    <property type="evidence" value="ECO:0007669"/>
    <property type="project" value="UniProtKB-KW"/>
</dbReference>
<dbReference type="PANTHER" id="PTHR46193:SF10">
    <property type="entry name" value="6-PHOSPHOGLUCONATE PHOSPHATASE"/>
    <property type="match status" value="1"/>
</dbReference>
<reference evidence="5 6" key="1">
    <citation type="submission" date="2020-08" db="EMBL/GenBank/DDBJ databases">
        <title>Genomic Encyclopedia of Archaeal and Bacterial Type Strains, Phase II (KMG-II): from individual species to whole genera.</title>
        <authorList>
            <person name="Goeker M."/>
        </authorList>
    </citation>
    <scope>NUCLEOTIDE SEQUENCE [LARGE SCALE GENOMIC DNA]</scope>
    <source>
        <strain evidence="5 6">DSM 23288</strain>
    </source>
</reference>
<dbReference type="AlphaFoldDB" id="A0A840IHK3"/>
<protein>
    <submittedName>
        <fullName evidence="5">HAD superfamily hydrolase (TIGR01509 family)</fullName>
    </submittedName>
</protein>
<dbReference type="RefSeq" id="WP_183343159.1">
    <property type="nucleotide sequence ID" value="NZ_JACHNU010000004.1"/>
</dbReference>
<keyword evidence="5" id="KW-0378">Hydrolase</keyword>
<dbReference type="Proteomes" id="UP000585272">
    <property type="component" value="Unassembled WGS sequence"/>
</dbReference>
<dbReference type="SFLD" id="SFLDG01129">
    <property type="entry name" value="C1.5:_HAD__Beta-PGM__Phosphata"/>
    <property type="match status" value="1"/>
</dbReference>
<dbReference type="GO" id="GO:0016787">
    <property type="term" value="F:hydrolase activity"/>
    <property type="evidence" value="ECO:0007669"/>
    <property type="project" value="UniProtKB-KW"/>
</dbReference>
<comment type="cofactor">
    <cofactor evidence="1">
        <name>Mg(2+)</name>
        <dbReference type="ChEBI" id="CHEBI:18420"/>
    </cofactor>
</comment>
<dbReference type="NCBIfam" id="TIGR01509">
    <property type="entry name" value="HAD-SF-IA-v3"/>
    <property type="match status" value="1"/>
</dbReference>
<gene>
    <name evidence="5" type="ORF">BDZ31_003023</name>
</gene>
<proteinExistence type="inferred from homology"/>
<dbReference type="InterPro" id="IPR036412">
    <property type="entry name" value="HAD-like_sf"/>
</dbReference>
<evidence type="ECO:0000256" key="3">
    <source>
        <dbReference type="ARBA" id="ARBA00022723"/>
    </source>
</evidence>
<organism evidence="5 6">
    <name type="scientific">Conexibacter arvalis</name>
    <dbReference type="NCBI Taxonomy" id="912552"/>
    <lineage>
        <taxon>Bacteria</taxon>
        <taxon>Bacillati</taxon>
        <taxon>Actinomycetota</taxon>
        <taxon>Thermoleophilia</taxon>
        <taxon>Solirubrobacterales</taxon>
        <taxon>Conexibacteraceae</taxon>
        <taxon>Conexibacter</taxon>
    </lineage>
</organism>
<comment type="similarity">
    <text evidence="2">Belongs to the HAD-like hydrolase superfamily. CbbY/CbbZ/Gph/YieH family.</text>
</comment>
<keyword evidence="4" id="KW-0460">Magnesium</keyword>
<dbReference type="EMBL" id="JACHNU010000004">
    <property type="protein sequence ID" value="MBB4663428.1"/>
    <property type="molecule type" value="Genomic_DNA"/>
</dbReference>
<dbReference type="InterPro" id="IPR023214">
    <property type="entry name" value="HAD_sf"/>
</dbReference>
<dbReference type="InterPro" id="IPR051600">
    <property type="entry name" value="Beta-PGM-like"/>
</dbReference>
<dbReference type="PANTHER" id="PTHR46193">
    <property type="entry name" value="6-PHOSPHOGLUCONATE PHOSPHATASE"/>
    <property type="match status" value="1"/>
</dbReference>